<dbReference type="OrthoDB" id="1388652at2759"/>
<evidence type="ECO:0000313" key="8">
    <source>
        <dbReference type="EMBL" id="PWA61642.1"/>
    </source>
</evidence>
<dbReference type="GO" id="GO:0005675">
    <property type="term" value="C:transcription factor TFIIH holo complex"/>
    <property type="evidence" value="ECO:0007669"/>
    <property type="project" value="TreeGrafter"/>
</dbReference>
<dbReference type="GO" id="GO:0005524">
    <property type="term" value="F:ATP binding"/>
    <property type="evidence" value="ECO:0007669"/>
    <property type="project" value="UniProtKB-KW"/>
</dbReference>
<accession>A0A2U1MKA6</accession>
<evidence type="ECO:0000256" key="3">
    <source>
        <dbReference type="ARBA" id="ARBA00022806"/>
    </source>
</evidence>
<feature type="compositionally biased region" description="Acidic residues" evidence="5">
    <location>
        <begin position="164"/>
        <end position="191"/>
    </location>
</feature>
<dbReference type="GO" id="GO:0006367">
    <property type="term" value="P:transcription initiation at RNA polymerase II promoter"/>
    <property type="evidence" value="ECO:0007669"/>
    <property type="project" value="TreeGrafter"/>
</dbReference>
<dbReference type="GO" id="GO:0016787">
    <property type="term" value="F:hydrolase activity"/>
    <property type="evidence" value="ECO:0007669"/>
    <property type="project" value="UniProtKB-KW"/>
</dbReference>
<feature type="region of interest" description="Disordered" evidence="5">
    <location>
        <begin position="163"/>
        <end position="192"/>
    </location>
</feature>
<dbReference type="GO" id="GO:0097550">
    <property type="term" value="C:transcription preinitiation complex"/>
    <property type="evidence" value="ECO:0007669"/>
    <property type="project" value="TreeGrafter"/>
</dbReference>
<keyword evidence="2" id="KW-0378">Hydrolase</keyword>
<dbReference type="InterPro" id="IPR050615">
    <property type="entry name" value="ATP-dep_DNA_Helicase"/>
</dbReference>
<evidence type="ECO:0000259" key="6">
    <source>
        <dbReference type="Pfam" id="PF16203"/>
    </source>
</evidence>
<dbReference type="PANTHER" id="PTHR11274">
    <property type="entry name" value="RAD25/XP-B DNA REPAIR HELICASE"/>
    <property type="match status" value="1"/>
</dbReference>
<feature type="domain" description="ERCC3/RAD25/XPB helicase C-terminal" evidence="6">
    <location>
        <begin position="239"/>
        <end position="274"/>
    </location>
</feature>
<keyword evidence="9" id="KW-1185">Reference proteome</keyword>
<dbReference type="AlphaFoldDB" id="A0A2U1MKA6"/>
<reference evidence="8 9" key="1">
    <citation type="journal article" date="2018" name="Mol. Plant">
        <title>The genome of Artemisia annua provides insight into the evolution of Asteraceae family and artemisinin biosynthesis.</title>
        <authorList>
            <person name="Shen Q."/>
            <person name="Zhang L."/>
            <person name="Liao Z."/>
            <person name="Wang S."/>
            <person name="Yan T."/>
            <person name="Shi P."/>
            <person name="Liu M."/>
            <person name="Fu X."/>
            <person name="Pan Q."/>
            <person name="Wang Y."/>
            <person name="Lv Z."/>
            <person name="Lu X."/>
            <person name="Zhang F."/>
            <person name="Jiang W."/>
            <person name="Ma Y."/>
            <person name="Chen M."/>
            <person name="Hao X."/>
            <person name="Li L."/>
            <person name="Tang Y."/>
            <person name="Lv G."/>
            <person name="Zhou Y."/>
            <person name="Sun X."/>
            <person name="Brodelius P.E."/>
            <person name="Rose J.K.C."/>
            <person name="Tang K."/>
        </authorList>
    </citation>
    <scope>NUCLEOTIDE SEQUENCE [LARGE SCALE GENOMIC DNA]</scope>
    <source>
        <strain evidence="9">cv. Huhao1</strain>
        <tissue evidence="8">Leaf</tissue>
    </source>
</reference>
<keyword evidence="4" id="KW-0067">ATP-binding</keyword>
<dbReference type="GO" id="GO:0043138">
    <property type="term" value="F:3'-5' DNA helicase activity"/>
    <property type="evidence" value="ECO:0007669"/>
    <property type="project" value="TreeGrafter"/>
</dbReference>
<keyword evidence="1" id="KW-0547">Nucleotide-binding</keyword>
<dbReference type="EMBL" id="PKPP01005056">
    <property type="protein sequence ID" value="PWA61642.1"/>
    <property type="molecule type" value="Genomic_DNA"/>
</dbReference>
<comment type="caution">
    <text evidence="8">The sequence shown here is derived from an EMBL/GenBank/DDBJ whole genome shotgun (WGS) entry which is preliminary data.</text>
</comment>
<evidence type="ECO:0000313" key="9">
    <source>
        <dbReference type="Proteomes" id="UP000245207"/>
    </source>
</evidence>
<evidence type="ECO:0000256" key="4">
    <source>
        <dbReference type="ARBA" id="ARBA00022840"/>
    </source>
</evidence>
<dbReference type="GO" id="GO:0000112">
    <property type="term" value="C:nucleotide-excision repair factor 3 complex"/>
    <property type="evidence" value="ECO:0007669"/>
    <property type="project" value="TreeGrafter"/>
</dbReference>
<feature type="domain" description="DUF8040" evidence="7">
    <location>
        <begin position="33"/>
        <end position="127"/>
    </location>
</feature>
<keyword evidence="3" id="KW-0347">Helicase</keyword>
<gene>
    <name evidence="8" type="ORF">CTI12_AA373860</name>
</gene>
<dbReference type="PANTHER" id="PTHR11274:SF0">
    <property type="entry name" value="GENERAL TRANSCRIPTION AND DNA REPAIR FACTOR IIH HELICASE SUBUNIT XPB"/>
    <property type="match status" value="1"/>
</dbReference>
<dbReference type="Pfam" id="PF26138">
    <property type="entry name" value="DUF8040"/>
    <property type="match status" value="1"/>
</dbReference>
<evidence type="ECO:0000256" key="1">
    <source>
        <dbReference type="ARBA" id="ARBA00022741"/>
    </source>
</evidence>
<dbReference type="InterPro" id="IPR032438">
    <property type="entry name" value="ERCC3_RAD25_C"/>
</dbReference>
<sequence length="300" mass="34907">MDHEQELCLIMMIYFYFRYFRPRNLKRKRGNISTNSGNDFTLELLRGNNKQCIEFLRMSHEAYVRLIAHFRATGLLQDSKHASVEEKLAIFLCVIGANQRFAAVKQRFQCSTETINKIFSEVLAAMRKFAGEVISPTSHNPSLDLTGTNMRLRQIFKMIFDEKNEYEDDEEEEEEEDESETEDDEECDDDPANFVTGGVITNVECAQVLCPMTEIFLDYRGPDYPNKKQVSENYELFLAADVIIQISSHASERNQEAQRLGRILRAQEMKHSTKMQQLQQFLIFVTVPIYLSGFRVWCKT</sequence>
<protein>
    <submittedName>
        <fullName evidence="8">Harbinger transposase-derived nuclease domain-containing protein</fullName>
    </submittedName>
</protein>
<name>A0A2U1MKA6_ARTAN</name>
<dbReference type="InterPro" id="IPR058353">
    <property type="entry name" value="DUF8040"/>
</dbReference>
<organism evidence="8 9">
    <name type="scientific">Artemisia annua</name>
    <name type="common">Sweet wormwood</name>
    <dbReference type="NCBI Taxonomy" id="35608"/>
    <lineage>
        <taxon>Eukaryota</taxon>
        <taxon>Viridiplantae</taxon>
        <taxon>Streptophyta</taxon>
        <taxon>Embryophyta</taxon>
        <taxon>Tracheophyta</taxon>
        <taxon>Spermatophyta</taxon>
        <taxon>Magnoliopsida</taxon>
        <taxon>eudicotyledons</taxon>
        <taxon>Gunneridae</taxon>
        <taxon>Pentapetalae</taxon>
        <taxon>asterids</taxon>
        <taxon>campanulids</taxon>
        <taxon>Asterales</taxon>
        <taxon>Asteraceae</taxon>
        <taxon>Asteroideae</taxon>
        <taxon>Anthemideae</taxon>
        <taxon>Artemisiinae</taxon>
        <taxon>Artemisia</taxon>
    </lineage>
</organism>
<proteinExistence type="predicted"/>
<dbReference type="Proteomes" id="UP000245207">
    <property type="component" value="Unassembled WGS sequence"/>
</dbReference>
<evidence type="ECO:0000259" key="7">
    <source>
        <dbReference type="Pfam" id="PF26138"/>
    </source>
</evidence>
<dbReference type="Pfam" id="PF16203">
    <property type="entry name" value="ERCC3_RAD25_C"/>
    <property type="match status" value="1"/>
</dbReference>
<evidence type="ECO:0000256" key="5">
    <source>
        <dbReference type="SAM" id="MobiDB-lite"/>
    </source>
</evidence>
<evidence type="ECO:0000256" key="2">
    <source>
        <dbReference type="ARBA" id="ARBA00022801"/>
    </source>
</evidence>